<feature type="compositionally biased region" description="Basic and acidic residues" evidence="1">
    <location>
        <begin position="60"/>
        <end position="83"/>
    </location>
</feature>
<proteinExistence type="predicted"/>
<feature type="region of interest" description="Disordered" evidence="1">
    <location>
        <begin position="33"/>
        <end position="107"/>
    </location>
</feature>
<dbReference type="EMBL" id="JAHDVG010000466">
    <property type="protein sequence ID" value="KAH1182877.1"/>
    <property type="molecule type" value="Genomic_DNA"/>
</dbReference>
<reference evidence="2" key="1">
    <citation type="submission" date="2021-09" db="EMBL/GenBank/DDBJ databases">
        <title>The genome of Mauremys mutica provides insights into the evolution of semi-aquatic lifestyle.</title>
        <authorList>
            <person name="Gong S."/>
            <person name="Gao Y."/>
        </authorList>
    </citation>
    <scope>NUCLEOTIDE SEQUENCE</scope>
    <source>
        <strain evidence="2">MM-2020</strain>
        <tissue evidence="2">Muscle</tissue>
    </source>
</reference>
<name>A0A9D4AZY9_9SAUR</name>
<gene>
    <name evidence="2" type="ORF">KIL84_004369</name>
</gene>
<dbReference type="Proteomes" id="UP000827986">
    <property type="component" value="Unassembled WGS sequence"/>
</dbReference>
<organism evidence="2 3">
    <name type="scientific">Mauremys mutica</name>
    <name type="common">yellowpond turtle</name>
    <dbReference type="NCBI Taxonomy" id="74926"/>
    <lineage>
        <taxon>Eukaryota</taxon>
        <taxon>Metazoa</taxon>
        <taxon>Chordata</taxon>
        <taxon>Craniata</taxon>
        <taxon>Vertebrata</taxon>
        <taxon>Euteleostomi</taxon>
        <taxon>Archelosauria</taxon>
        <taxon>Testudinata</taxon>
        <taxon>Testudines</taxon>
        <taxon>Cryptodira</taxon>
        <taxon>Durocryptodira</taxon>
        <taxon>Testudinoidea</taxon>
        <taxon>Geoemydidae</taxon>
        <taxon>Geoemydinae</taxon>
        <taxon>Mauremys</taxon>
    </lineage>
</organism>
<evidence type="ECO:0000256" key="1">
    <source>
        <dbReference type="SAM" id="MobiDB-lite"/>
    </source>
</evidence>
<accession>A0A9D4AZY9</accession>
<sequence length="107" mass="11816">MLEMLPGRRWAAPPLEASMYPGSQEAPLQLCVTTGAHAQPGPPDSASEAVYPLHQLNPWERGKEDTESEPRDTQSRKSKDMRHLNQHPPSKVTWAETSVKGLDTGSE</sequence>
<evidence type="ECO:0000313" key="3">
    <source>
        <dbReference type="Proteomes" id="UP000827986"/>
    </source>
</evidence>
<keyword evidence="3" id="KW-1185">Reference proteome</keyword>
<comment type="caution">
    <text evidence="2">The sequence shown here is derived from an EMBL/GenBank/DDBJ whole genome shotgun (WGS) entry which is preliminary data.</text>
</comment>
<protein>
    <submittedName>
        <fullName evidence="2">Uncharacterized protein</fullName>
    </submittedName>
</protein>
<evidence type="ECO:0000313" key="2">
    <source>
        <dbReference type="EMBL" id="KAH1182877.1"/>
    </source>
</evidence>
<dbReference type="AlphaFoldDB" id="A0A9D4AZY9"/>